<dbReference type="SUPFAM" id="SSF47923">
    <property type="entry name" value="Ypt/Rab-GAP domain of gyp1p"/>
    <property type="match status" value="2"/>
</dbReference>
<feature type="compositionally biased region" description="Polar residues" evidence="1">
    <location>
        <begin position="1732"/>
        <end position="1745"/>
    </location>
</feature>
<dbReference type="SUPFAM" id="SSF50044">
    <property type="entry name" value="SH3-domain"/>
    <property type="match status" value="1"/>
</dbReference>
<feature type="compositionally biased region" description="Pro residues" evidence="1">
    <location>
        <begin position="1552"/>
        <end position="1562"/>
    </location>
</feature>
<evidence type="ECO:0000313" key="3">
    <source>
        <dbReference type="EMBL" id="CAA7263558.1"/>
    </source>
</evidence>
<feature type="compositionally biased region" description="Low complexity" evidence="1">
    <location>
        <begin position="1685"/>
        <end position="1694"/>
    </location>
</feature>
<feature type="compositionally biased region" description="Pro residues" evidence="1">
    <location>
        <begin position="952"/>
        <end position="969"/>
    </location>
</feature>
<feature type="compositionally biased region" description="Low complexity" evidence="1">
    <location>
        <begin position="630"/>
        <end position="646"/>
    </location>
</feature>
<feature type="compositionally biased region" description="Polar residues" evidence="1">
    <location>
        <begin position="335"/>
        <end position="352"/>
    </location>
</feature>
<accession>A0A8S0X0N2</accession>
<feature type="compositionally biased region" description="Polar residues" evidence="1">
    <location>
        <begin position="2074"/>
        <end position="2083"/>
    </location>
</feature>
<feature type="region of interest" description="Disordered" evidence="1">
    <location>
        <begin position="630"/>
        <end position="692"/>
    </location>
</feature>
<feature type="compositionally biased region" description="Polar residues" evidence="1">
    <location>
        <begin position="577"/>
        <end position="591"/>
    </location>
</feature>
<dbReference type="Gene3D" id="1.10.472.80">
    <property type="entry name" value="Ypt/Rab-GAP domain of gyp1p, domain 3"/>
    <property type="match status" value="1"/>
</dbReference>
<comment type="caution">
    <text evidence="3">The sequence shown here is derived from an EMBL/GenBank/DDBJ whole genome shotgun (WGS) entry which is preliminary data.</text>
</comment>
<feature type="compositionally biased region" description="Low complexity" evidence="1">
    <location>
        <begin position="675"/>
        <end position="684"/>
    </location>
</feature>
<feature type="compositionally biased region" description="Polar residues" evidence="1">
    <location>
        <begin position="1892"/>
        <end position="1903"/>
    </location>
</feature>
<feature type="region of interest" description="Disordered" evidence="1">
    <location>
        <begin position="1476"/>
        <end position="1584"/>
    </location>
</feature>
<feature type="compositionally biased region" description="Low complexity" evidence="1">
    <location>
        <begin position="377"/>
        <end position="398"/>
    </location>
</feature>
<feature type="region of interest" description="Disordered" evidence="1">
    <location>
        <begin position="877"/>
        <end position="1008"/>
    </location>
</feature>
<dbReference type="PANTHER" id="PTHR47219:SF9">
    <property type="entry name" value="GTPASE ACTIVATING PROTEIN AND CENTROSOME-ASSOCIATED, ISOFORM B"/>
    <property type="match status" value="1"/>
</dbReference>
<proteinExistence type="predicted"/>
<feature type="compositionally biased region" description="Low complexity" evidence="1">
    <location>
        <begin position="1488"/>
        <end position="1518"/>
    </location>
</feature>
<feature type="region of interest" description="Disordered" evidence="1">
    <location>
        <begin position="825"/>
        <end position="859"/>
    </location>
</feature>
<organism evidence="3 4">
    <name type="scientific">Cyclocybe aegerita</name>
    <name type="common">Black poplar mushroom</name>
    <name type="synonym">Agrocybe aegerita</name>
    <dbReference type="NCBI Taxonomy" id="1973307"/>
    <lineage>
        <taxon>Eukaryota</taxon>
        <taxon>Fungi</taxon>
        <taxon>Dikarya</taxon>
        <taxon>Basidiomycota</taxon>
        <taxon>Agaricomycotina</taxon>
        <taxon>Agaricomycetes</taxon>
        <taxon>Agaricomycetidae</taxon>
        <taxon>Agaricales</taxon>
        <taxon>Agaricineae</taxon>
        <taxon>Bolbitiaceae</taxon>
        <taxon>Cyclocybe</taxon>
    </lineage>
</organism>
<feature type="region of interest" description="Disordered" evidence="1">
    <location>
        <begin position="1136"/>
        <end position="1192"/>
    </location>
</feature>
<feature type="compositionally biased region" description="Basic and acidic residues" evidence="1">
    <location>
        <begin position="1136"/>
        <end position="1156"/>
    </location>
</feature>
<feature type="compositionally biased region" description="Polar residues" evidence="1">
    <location>
        <begin position="1377"/>
        <end position="1387"/>
    </location>
</feature>
<feature type="compositionally biased region" description="Basic and acidic residues" evidence="1">
    <location>
        <begin position="1318"/>
        <end position="1332"/>
    </location>
</feature>
<keyword evidence="4" id="KW-1185">Reference proteome</keyword>
<feature type="compositionally biased region" description="Polar residues" evidence="1">
    <location>
        <begin position="914"/>
        <end position="940"/>
    </location>
</feature>
<feature type="compositionally biased region" description="Polar residues" evidence="1">
    <location>
        <begin position="459"/>
        <end position="470"/>
    </location>
</feature>
<feature type="compositionally biased region" description="Basic and acidic residues" evidence="1">
    <location>
        <begin position="1776"/>
        <end position="1792"/>
    </location>
</feature>
<feature type="region of interest" description="Disordered" evidence="1">
    <location>
        <begin position="1318"/>
        <end position="1401"/>
    </location>
</feature>
<dbReference type="GO" id="GO:0005096">
    <property type="term" value="F:GTPase activator activity"/>
    <property type="evidence" value="ECO:0007669"/>
    <property type="project" value="TreeGrafter"/>
</dbReference>
<feature type="compositionally biased region" description="Low complexity" evidence="1">
    <location>
        <begin position="164"/>
        <end position="260"/>
    </location>
</feature>
<feature type="compositionally biased region" description="Low complexity" evidence="1">
    <location>
        <begin position="1816"/>
        <end position="1835"/>
    </location>
</feature>
<feature type="region of interest" description="Disordered" evidence="1">
    <location>
        <begin position="726"/>
        <end position="777"/>
    </location>
</feature>
<feature type="compositionally biased region" description="Low complexity" evidence="1">
    <location>
        <begin position="1904"/>
        <end position="1914"/>
    </location>
</feature>
<evidence type="ECO:0000313" key="4">
    <source>
        <dbReference type="Proteomes" id="UP000467700"/>
    </source>
</evidence>
<feature type="compositionally biased region" description="Low complexity" evidence="1">
    <location>
        <begin position="983"/>
        <end position="996"/>
    </location>
</feature>
<feature type="compositionally biased region" description="Polar residues" evidence="1">
    <location>
        <begin position="1804"/>
        <end position="1815"/>
    </location>
</feature>
<feature type="region of interest" description="Disordered" evidence="1">
    <location>
        <begin position="1211"/>
        <end position="1261"/>
    </location>
</feature>
<feature type="compositionally biased region" description="Low complexity" evidence="1">
    <location>
        <begin position="1212"/>
        <end position="1221"/>
    </location>
</feature>
<dbReference type="PANTHER" id="PTHR47219">
    <property type="entry name" value="RAB GTPASE-ACTIVATING PROTEIN 1-LIKE"/>
    <property type="match status" value="1"/>
</dbReference>
<feature type="domain" description="Rab-GAP TBC" evidence="2">
    <location>
        <begin position="2233"/>
        <end position="2435"/>
    </location>
</feature>
<feature type="region of interest" description="Disordered" evidence="1">
    <location>
        <begin position="2109"/>
        <end position="2200"/>
    </location>
</feature>
<protein>
    <recommendedName>
        <fullName evidence="2">Rab-GAP TBC domain-containing protein</fullName>
    </recommendedName>
</protein>
<feature type="region of interest" description="Disordered" evidence="1">
    <location>
        <begin position="85"/>
        <end position="260"/>
    </location>
</feature>
<dbReference type="CDD" id="cd00174">
    <property type="entry name" value="SH3"/>
    <property type="match status" value="1"/>
</dbReference>
<feature type="region of interest" description="Disordered" evidence="1">
    <location>
        <begin position="1433"/>
        <end position="1457"/>
    </location>
</feature>
<dbReference type="InterPro" id="IPR035969">
    <property type="entry name" value="Rab-GAP_TBC_sf"/>
</dbReference>
<feature type="compositionally biased region" description="Polar residues" evidence="1">
    <location>
        <begin position="1179"/>
        <end position="1192"/>
    </location>
</feature>
<feature type="region of interest" description="Disordered" evidence="1">
    <location>
        <begin position="1658"/>
        <end position="2089"/>
    </location>
</feature>
<feature type="compositionally biased region" description="Polar residues" evidence="1">
    <location>
        <begin position="1672"/>
        <end position="1684"/>
    </location>
</feature>
<name>A0A8S0X0N2_CYCAE</name>
<feature type="compositionally biased region" description="Basic and acidic residues" evidence="1">
    <location>
        <begin position="2048"/>
        <end position="2069"/>
    </location>
</feature>
<feature type="compositionally biased region" description="Low complexity" evidence="1">
    <location>
        <begin position="656"/>
        <end position="667"/>
    </location>
</feature>
<feature type="compositionally biased region" description="Low complexity" evidence="1">
    <location>
        <begin position="447"/>
        <end position="458"/>
    </location>
</feature>
<feature type="compositionally biased region" description="Low complexity" evidence="1">
    <location>
        <begin position="141"/>
        <end position="152"/>
    </location>
</feature>
<feature type="region of interest" description="Disordered" evidence="1">
    <location>
        <begin position="2506"/>
        <end position="2529"/>
    </location>
</feature>
<feature type="compositionally biased region" description="Low complexity" evidence="1">
    <location>
        <begin position="551"/>
        <end position="570"/>
    </location>
</feature>
<sequence length="2529" mass="261761">MGLEAAELARWTRFAAKGGIGKCTAINDCVAESADDLMFLKDDEITVLFQLPDMEGFYLGYCEGVVGRFSGADVMFHAKLKKPVMTKRSSVSASSTSASGPAKSPSPSGQPLSRRGSAQVGGRQRSLSVTRSGGQGGSGNGSRPQSRSQTPPASSPQPQPHLPPSGAGSGSTSTSPLPTTHSGSSTSPLPSQSSFSAATSSSTSIAITNTSAHSASSSSAGSSRTATATPPSRSPSYSTSSYGTSHATSNSAASSSAYSQSHASSMSYSSTVYSGDLYGYANANAHTHKQTASYSSFTSASASVSAAASPPATTTTFAANGNSNHSSNFSSNANTPSYNHNSHTPSYVTSAFSRDADPTTPSSTSSYPVSPPPTSPTSPTHGVSPLPLRASPLPRTSPIPTSHLNPSHYHPSQPHSFGSMPSSSLTSPTSPTFPAHSPGSSYPPSPVVTSPVSPSTSTGRAASSWASNSVGGRESVGTPLSLVFGGGQGHGSRFGSVEVVQEESGDEDVTTPSDTTANAIELPATTSSATTTSTTSTKRLGNIPPPLILRSASNSSSASGTNSTGEGTTSPLRITKRSPSSPPANSTNLSFATAGGHHMQHGGYGTRGLDRAPSVASVATMGTGGYYTAPNTASSAVTPTASASTGSGSGSGSGSSGASSSHTTTATQPPPTATSPPESALPSALDTSVSTMSDLAEAHPGRFSVWDVSATLKGLAHMSQISEASVYSEDSEARVSRVVEEEEEDERTESRGSMATESVHPSSSITNDTTFDSTPSGANVQTRIATTLHTKQVSIPDLQDYDHDHDRDQVGIGLSLLQDLVGGMNDWSDSEDGSEYDSPAPRARRVNGARASYAGSDEGTVEGLGYARSEDGHSAGLVRGASVGHGKMAPLGGTLVEKPEETEDTGKDLEKEGTSSNVKPNGQQPQSQAQSFLSPTTSPTGVVFPRHANPQSPSPTSPSSPFSPGPVPQPYAHGYEARERRPSLAPSSMSAASGVSAGSGGTWEGAGDIYDDYRYSRYSMMSKASLGLGDGSGTAGEDKPPMPERSSIDSYSRGPLQPRERADSNRSAASLKSDKERERLTQMSTSLPPARAFALSQLDETDSPIDPFRSNVLALKARGANVGNANVYPSARFVEVEVHEAEDQEREKESGDEKQDSGPGQRSTLRPDAGEKRARRSVLRSSVDSEASVYTQNSRLSMLEREVEGVLAQAKSLGGRSSRGSVGPGSGRVSADGSEDERASNGSNGSGARPPPLSLNLSASTLGPPAGLSPLLHTDWASPATATALATALPLSPSASALSTPIPGGGAGMASAMRMRLEGGRSPKPEDAEEKNANGNAKIDTSFGSSGLGSRIVVEDDEELPSRVGLGEGESRKEESSFITEGDSVSTVKHAGGADESSDTQDVLAGLDQQPAPSQQPPSHLRPNAAALLAARSANEPGRRSLFAPHPNAPKAPEGAYIPMDGPLVGSAGVGAAGSPTFRGGFAGPGGAPQLQPQWNGQPQQAQGYPHPQGPMQGHPQGHSGGPYYPPLGPGYRPGPPMRPSVINVIRMALSRPPPPHPPNPPLNALQNRPPGAQRPPPPGPTIYARTEIDLAASLGPVPILFSADPLPPVAPPVVPQTVAQVQEKAVGKVNMVPRSGLAAPPIIAPTVEEVRAPVRSSSVPVPAPATNSAAGPSNLNRSSSAAGPTTVLSSTPAAAPPPTVPSTMLPLAARPASLQSPQTRPSTADGPPGPSSITAPETTPTGSTPIPRAGFTPQAPGLRPRSRSFSSFRGGNKNGSEESREDPDSSRESIKRSLTSSSSSSSLGPATNSKTPAKSSPLRPSPLSLRSSTSNSNLKPAITSPLVPKPPSSPLATQNPIIPPSPSPTPSMAGSTSLTPPTARDSAISGPPSPAFSNSNMSLRGSQQLQPQHQLRQMGSRTTLGDPPSSATSSASDGSSMNPVLGRSTPMSRSTMDSASIYSGGRASPFGAQAPSRTASLQPQAPNRSRADSVTPNPHTSASSSSMDGVTTARRVVSPPPGSSSGSGGGVFRQTSLRSKLSLPNLRRNKSKQDDEARGPSVDIERERERLAMGRRSSATAENASNGKDKDLEVLQVQDMEFELVRPSFSQFQAARTSEDSNVLGREPSFDGRLDTATPGSSFLRPDSPAMSISSGGGTSRLSGHRSPTVESATGLWIPQPPAPPSSAGGSRSNTDAESNMDAHRQRELKWMSLMSSAPASSSRKSKKVRKLLMEGVPSSVRYLVWSYLTDGKARCVPGVYAQLCGRGRVGASSAIERDVERAVCFEQVERERAMEEDGAPGAGGARGYLSGTRGAVVTLLQAYLNMVPDVQYSKGLTLIVGQLLLLAPEEDAFWIFVSIMDTHVRAYFSATTTQMEVDAALFSRALEANDAPLARKLLVDMGILPGAICAPWFSTLFVGTLPPEYLNRVWDLFLYEGIPFLLRVALALMICCRRKLLDATSEEVVLQTLAQPPSAWLPATLDAFLSLAFSVKLKDDDIRKQRVKMEAQVKRQTQAPRPSNVGGAGISLPRT</sequence>
<dbReference type="InterPro" id="IPR036028">
    <property type="entry name" value="SH3-like_dom_sf"/>
</dbReference>
<dbReference type="InterPro" id="IPR000195">
    <property type="entry name" value="Rab-GAP-TBC_dom"/>
</dbReference>
<feature type="compositionally biased region" description="Polar residues" evidence="1">
    <location>
        <begin position="1714"/>
        <end position="1723"/>
    </location>
</feature>
<feature type="compositionally biased region" description="Polar residues" evidence="1">
    <location>
        <begin position="753"/>
        <end position="777"/>
    </location>
</feature>
<dbReference type="EMBL" id="CACVBS010000040">
    <property type="protein sequence ID" value="CAA7263558.1"/>
    <property type="molecule type" value="Genomic_DNA"/>
</dbReference>
<feature type="compositionally biased region" description="Low complexity" evidence="1">
    <location>
        <begin position="1922"/>
        <end position="1937"/>
    </location>
</feature>
<dbReference type="InterPro" id="IPR050302">
    <property type="entry name" value="Rab_GAP_TBC_domain"/>
</dbReference>
<reference evidence="3 4" key="1">
    <citation type="submission" date="2020-01" db="EMBL/GenBank/DDBJ databases">
        <authorList>
            <person name="Gupta K D."/>
        </authorList>
    </citation>
    <scope>NUCLEOTIDE SEQUENCE [LARGE SCALE GENOMIC DNA]</scope>
</reference>
<evidence type="ECO:0000256" key="1">
    <source>
        <dbReference type="SAM" id="MobiDB-lite"/>
    </source>
</evidence>
<evidence type="ECO:0000259" key="2">
    <source>
        <dbReference type="PROSITE" id="PS50086"/>
    </source>
</evidence>
<feature type="compositionally biased region" description="Pro residues" evidence="1">
    <location>
        <begin position="153"/>
        <end position="163"/>
    </location>
</feature>
<feature type="region of interest" description="Disordered" evidence="1">
    <location>
        <begin position="327"/>
        <end position="474"/>
    </location>
</feature>
<dbReference type="Proteomes" id="UP000467700">
    <property type="component" value="Unassembled WGS sequence"/>
</dbReference>
<dbReference type="PROSITE" id="PS50086">
    <property type="entry name" value="TBC_RABGAP"/>
    <property type="match status" value="1"/>
</dbReference>
<feature type="compositionally biased region" description="Pro residues" evidence="1">
    <location>
        <begin position="1524"/>
        <end position="1539"/>
    </location>
</feature>
<feature type="region of interest" description="Disordered" evidence="1">
    <location>
        <begin position="1024"/>
        <end position="1105"/>
    </location>
</feature>
<feature type="compositionally biased region" description="Polar residues" evidence="1">
    <location>
        <begin position="1946"/>
        <end position="1958"/>
    </location>
</feature>
<feature type="compositionally biased region" description="Polar residues" evidence="1">
    <location>
        <begin position="1972"/>
        <end position="2006"/>
    </location>
</feature>
<dbReference type="OrthoDB" id="159449at2759"/>
<dbReference type="GO" id="GO:0031267">
    <property type="term" value="F:small GTPase binding"/>
    <property type="evidence" value="ECO:0007669"/>
    <property type="project" value="TreeGrafter"/>
</dbReference>
<dbReference type="Pfam" id="PF00566">
    <property type="entry name" value="RabGAP-TBC"/>
    <property type="match status" value="1"/>
</dbReference>
<feature type="compositionally biased region" description="Low complexity" evidence="1">
    <location>
        <begin position="89"/>
        <end position="107"/>
    </location>
</feature>
<feature type="compositionally biased region" description="Low complexity" evidence="1">
    <location>
        <begin position="1658"/>
        <end position="1671"/>
    </location>
</feature>
<feature type="compositionally biased region" description="Low complexity" evidence="1">
    <location>
        <begin position="419"/>
        <end position="440"/>
    </location>
</feature>
<feature type="compositionally biased region" description="Low complexity" evidence="1">
    <location>
        <begin position="1793"/>
        <end position="1803"/>
    </location>
</feature>
<feature type="compositionally biased region" description="Basic and acidic residues" evidence="1">
    <location>
        <begin position="904"/>
        <end position="913"/>
    </location>
</feature>
<feature type="compositionally biased region" description="Low complexity" evidence="1">
    <location>
        <begin position="358"/>
        <end position="368"/>
    </location>
</feature>
<feature type="compositionally biased region" description="Acidic residues" evidence="1">
    <location>
        <begin position="500"/>
        <end position="509"/>
    </location>
</feature>
<dbReference type="Gene3D" id="1.10.8.270">
    <property type="entry name" value="putative rabgap domain of human tbc1 domain family member 14 like domains"/>
    <property type="match status" value="1"/>
</dbReference>
<feature type="compositionally biased region" description="Low complexity" evidence="1">
    <location>
        <begin position="1563"/>
        <end position="1572"/>
    </location>
</feature>
<gene>
    <name evidence="3" type="ORF">AAE3_LOCUS5769</name>
</gene>
<feature type="region of interest" description="Disordered" evidence="1">
    <location>
        <begin position="498"/>
        <end position="608"/>
    </location>
</feature>
<feature type="compositionally biased region" description="Low complexity" evidence="1">
    <location>
        <begin position="524"/>
        <end position="537"/>
    </location>
</feature>